<protein>
    <submittedName>
        <fullName evidence="1">Uncharacterized protein</fullName>
    </submittedName>
</protein>
<sequence length="87" mass="10246">MRNKYFGRKTLKNKRMKQRGIQTLKKKDSFANFIKLAKKYKLVQSGSKKQIAERLSALRGKYLSKTEKKLILPYLSNNVNKKLLLKD</sequence>
<organism evidence="1">
    <name type="scientific">viral metagenome</name>
    <dbReference type="NCBI Taxonomy" id="1070528"/>
    <lineage>
        <taxon>unclassified sequences</taxon>
        <taxon>metagenomes</taxon>
        <taxon>organismal metagenomes</taxon>
    </lineage>
</organism>
<accession>A0A6C0KZU4</accession>
<evidence type="ECO:0000313" key="1">
    <source>
        <dbReference type="EMBL" id="QHU22686.1"/>
    </source>
</evidence>
<dbReference type="AlphaFoldDB" id="A0A6C0KZU4"/>
<dbReference type="EMBL" id="MN741017">
    <property type="protein sequence ID" value="QHU22686.1"/>
    <property type="molecule type" value="Genomic_DNA"/>
</dbReference>
<reference evidence="1" key="1">
    <citation type="journal article" date="2020" name="Nature">
        <title>Giant virus diversity and host interactions through global metagenomics.</title>
        <authorList>
            <person name="Schulz F."/>
            <person name="Roux S."/>
            <person name="Paez-Espino D."/>
            <person name="Jungbluth S."/>
            <person name="Walsh D.A."/>
            <person name="Denef V.J."/>
            <person name="McMahon K.D."/>
            <person name="Konstantinidis K.T."/>
            <person name="Eloe-Fadrosh E.A."/>
            <person name="Kyrpides N.C."/>
            <person name="Woyke T."/>
        </authorList>
    </citation>
    <scope>NUCLEOTIDE SEQUENCE</scope>
    <source>
        <strain evidence="1">GVMAG-S-ERX555907-63</strain>
    </source>
</reference>
<name>A0A6C0KZU4_9ZZZZ</name>
<proteinExistence type="predicted"/>